<evidence type="ECO:0000256" key="3">
    <source>
        <dbReference type="ARBA" id="ARBA00011970"/>
    </source>
</evidence>
<dbReference type="InterPro" id="IPR011990">
    <property type="entry name" value="TPR-like_helical_dom_sf"/>
</dbReference>
<dbReference type="Proteomes" id="UP000283458">
    <property type="component" value="Unassembled WGS sequence"/>
</dbReference>
<comment type="similarity">
    <text evidence="2">Belongs to the glycosyltransferase 41 family. O-GlcNAc transferase subfamily.</text>
</comment>
<accession>A0A418VN54</accession>
<dbReference type="PANTHER" id="PTHR44835">
    <property type="entry name" value="UDP-N-ACETYLGLUCOSAMINE--PEPTIDE N-ACETYLGLUCOSAMINYLTRANSFERASE SPINDLY-RELATED"/>
    <property type="match status" value="1"/>
</dbReference>
<evidence type="ECO:0000256" key="8">
    <source>
        <dbReference type="PROSITE-ProRule" id="PRU00339"/>
    </source>
</evidence>
<keyword evidence="4" id="KW-0328">Glycosyltransferase</keyword>
<dbReference type="EC" id="2.4.1.255" evidence="3"/>
<evidence type="ECO:0000256" key="1">
    <source>
        <dbReference type="ARBA" id="ARBA00004922"/>
    </source>
</evidence>
<dbReference type="Pfam" id="PF13844">
    <property type="entry name" value="Glyco_transf_41"/>
    <property type="match status" value="2"/>
</dbReference>
<evidence type="ECO:0000256" key="5">
    <source>
        <dbReference type="ARBA" id="ARBA00022679"/>
    </source>
</evidence>
<dbReference type="Gene3D" id="3.40.50.11380">
    <property type="match status" value="1"/>
</dbReference>
<dbReference type="Gene3D" id="1.25.40.10">
    <property type="entry name" value="Tetratricopeptide repeat domain"/>
    <property type="match status" value="2"/>
</dbReference>
<evidence type="ECO:0000256" key="2">
    <source>
        <dbReference type="ARBA" id="ARBA00005386"/>
    </source>
</evidence>
<dbReference type="SUPFAM" id="SSF53756">
    <property type="entry name" value="UDP-Glycosyltransferase/glycogen phosphorylase"/>
    <property type="match status" value="1"/>
</dbReference>
<dbReference type="SUPFAM" id="SSF48452">
    <property type="entry name" value="TPR-like"/>
    <property type="match status" value="2"/>
</dbReference>
<keyword evidence="5" id="KW-0808">Transferase</keyword>
<protein>
    <recommendedName>
        <fullName evidence="3">protein O-GlcNAc transferase</fullName>
        <ecNumber evidence="3">2.4.1.255</ecNumber>
    </recommendedName>
</protein>
<dbReference type="InterPro" id="IPR029489">
    <property type="entry name" value="OGT/SEC/SPY_C"/>
</dbReference>
<dbReference type="InterPro" id="IPR051939">
    <property type="entry name" value="Glycosyltr_41/O-GlcNAc_trsf"/>
</dbReference>
<proteinExistence type="inferred from homology"/>
<evidence type="ECO:0000313" key="10">
    <source>
        <dbReference type="EMBL" id="RJF77552.1"/>
    </source>
</evidence>
<evidence type="ECO:0000256" key="4">
    <source>
        <dbReference type="ARBA" id="ARBA00022676"/>
    </source>
</evidence>
<feature type="repeat" description="TPR" evidence="8">
    <location>
        <begin position="210"/>
        <end position="243"/>
    </location>
</feature>
<dbReference type="PANTHER" id="PTHR44835:SF1">
    <property type="entry name" value="PROTEIN O-GLCNAC TRANSFERASE"/>
    <property type="match status" value="1"/>
</dbReference>
<name>A0A418VN54_9PROT</name>
<reference evidence="10 11" key="1">
    <citation type="submission" date="2018-09" db="EMBL/GenBank/DDBJ databases">
        <authorList>
            <person name="Zhu H."/>
        </authorList>
    </citation>
    <scope>NUCLEOTIDE SEQUENCE [LARGE SCALE GENOMIC DNA]</scope>
    <source>
        <strain evidence="10 11">K2W22B-5</strain>
    </source>
</reference>
<evidence type="ECO:0000313" key="11">
    <source>
        <dbReference type="Proteomes" id="UP000283458"/>
    </source>
</evidence>
<dbReference type="GO" id="GO:0097363">
    <property type="term" value="F:protein O-acetylglucosaminyltransferase activity"/>
    <property type="evidence" value="ECO:0007669"/>
    <property type="project" value="UniProtKB-EC"/>
</dbReference>
<evidence type="ECO:0000256" key="6">
    <source>
        <dbReference type="ARBA" id="ARBA00022737"/>
    </source>
</evidence>
<dbReference type="SMART" id="SM00028">
    <property type="entry name" value="TPR"/>
    <property type="match status" value="7"/>
</dbReference>
<dbReference type="PROSITE" id="PS50005">
    <property type="entry name" value="TPR"/>
    <property type="match status" value="3"/>
</dbReference>
<keyword evidence="7 8" id="KW-0802">TPR repeat</keyword>
<keyword evidence="11" id="KW-1185">Reference proteome</keyword>
<dbReference type="OrthoDB" id="146908at2"/>
<dbReference type="Gene3D" id="3.40.50.2000">
    <property type="entry name" value="Glycogen Phosphorylase B"/>
    <property type="match status" value="1"/>
</dbReference>
<comment type="caution">
    <text evidence="10">The sequence shown here is derived from an EMBL/GenBank/DDBJ whole genome shotgun (WGS) entry which is preliminary data.</text>
</comment>
<evidence type="ECO:0000259" key="9">
    <source>
        <dbReference type="Pfam" id="PF13844"/>
    </source>
</evidence>
<evidence type="ECO:0000256" key="7">
    <source>
        <dbReference type="ARBA" id="ARBA00022803"/>
    </source>
</evidence>
<feature type="repeat" description="TPR" evidence="8">
    <location>
        <begin position="312"/>
        <end position="345"/>
    </location>
</feature>
<feature type="domain" description="O-GlcNAc transferase C-terminal" evidence="9">
    <location>
        <begin position="594"/>
        <end position="776"/>
    </location>
</feature>
<dbReference type="AlphaFoldDB" id="A0A418VN54"/>
<keyword evidence="6" id="KW-0677">Repeat</keyword>
<gene>
    <name evidence="10" type="ORF">D3877_27735</name>
</gene>
<feature type="repeat" description="TPR" evidence="8">
    <location>
        <begin position="176"/>
        <end position="209"/>
    </location>
</feature>
<feature type="domain" description="O-GlcNAc transferase C-terminal" evidence="9">
    <location>
        <begin position="418"/>
        <end position="574"/>
    </location>
</feature>
<dbReference type="InterPro" id="IPR019734">
    <property type="entry name" value="TPR_rpt"/>
</dbReference>
<sequence length="799" mass="86907">MASIGEALVMALDLHQAGRVGEARLLYQRILDADPEQADAHHLLGVLCGMTGDVAGARRRIARAVALAPARPDFHGNMANILRADADKDGAGRHDAHSLTLQPGNVEAASRLGALRAAQGAAAEARELACLVLSNSAAVSLEALTGLALALSRVDGLEDQAVALLERAAERDPTSALVQANLALVRQRQGRAAQAADHFRQALDRDPQFALVWGALGQIRVDSGCLAEAAALFQRQAALRPDDPSPYRRLGDIARRQGQSGVAERALLWAEALEPGDRDSGLTLAVLLLARKEVAAAEQRLTALARRAPDDPVILYNLAQALIEQSDRDGALALLRRVVALAPDLGDPLHSLGALVTGLGFARLGSAWLERALRFGADRANWHRAAMLSILYVPGVDAERRFALHRRLEAAFPPLAVPPLPFANRLDPDRRLRIGYLTSDLRAFQPIGRNLLPLFENRDRDGFEVIVYAHVLEPDATTERFRVLSDGWRDITGQDDSTVAARMRADGVDILVPLGIRFDNNRPHICHLRPAPVQISLHDAATSGLSAIDYLITDRTMTPRHGAERFTERPLRLPSFYVAAIPAAAPPPGPLPMLADGVIRFGCFNNPAKISDETLRLWARLMARIPQARLVLKYLDSYRSDLCVGRIRAALSAGGVDPSRLWADPAEAERPATHLARYSGIDIALDPFPFCGSTTTFEALVMGVPVITLPGDTMVSRWSASMLRALRLDGLVASCEDEYVTIAEALASDPARLSDLRATLRDRLTASPLCDGRRRARQVERLYRTVWRRFCHERAQAGA</sequence>
<dbReference type="EMBL" id="QYUL01000005">
    <property type="protein sequence ID" value="RJF77552.1"/>
    <property type="molecule type" value="Genomic_DNA"/>
</dbReference>
<dbReference type="RefSeq" id="WP_119833997.1">
    <property type="nucleotide sequence ID" value="NZ_QYUL01000005.1"/>
</dbReference>
<comment type="pathway">
    <text evidence="1">Protein modification; protein glycosylation.</text>
</comment>
<dbReference type="Pfam" id="PF14559">
    <property type="entry name" value="TPR_19"/>
    <property type="match status" value="3"/>
</dbReference>
<organism evidence="10 11">
    <name type="scientific">Azospirillum cavernae</name>
    <dbReference type="NCBI Taxonomy" id="2320860"/>
    <lineage>
        <taxon>Bacteria</taxon>
        <taxon>Pseudomonadati</taxon>
        <taxon>Pseudomonadota</taxon>
        <taxon>Alphaproteobacteria</taxon>
        <taxon>Rhodospirillales</taxon>
        <taxon>Azospirillaceae</taxon>
        <taxon>Azospirillum</taxon>
    </lineage>
</organism>